<organism evidence="1 2">
    <name type="scientific">Cardiocondyla obscurior</name>
    <dbReference type="NCBI Taxonomy" id="286306"/>
    <lineage>
        <taxon>Eukaryota</taxon>
        <taxon>Metazoa</taxon>
        <taxon>Ecdysozoa</taxon>
        <taxon>Arthropoda</taxon>
        <taxon>Hexapoda</taxon>
        <taxon>Insecta</taxon>
        <taxon>Pterygota</taxon>
        <taxon>Neoptera</taxon>
        <taxon>Endopterygota</taxon>
        <taxon>Hymenoptera</taxon>
        <taxon>Apocrita</taxon>
        <taxon>Aculeata</taxon>
        <taxon>Formicoidea</taxon>
        <taxon>Formicidae</taxon>
        <taxon>Myrmicinae</taxon>
        <taxon>Cardiocondyla</taxon>
    </lineage>
</organism>
<evidence type="ECO:0000313" key="1">
    <source>
        <dbReference type="EMBL" id="KAL0123521.1"/>
    </source>
</evidence>
<accession>A0AAW2G8I1</accession>
<gene>
    <name evidence="1" type="ORF">PUN28_005790</name>
</gene>
<name>A0AAW2G8I1_9HYME</name>
<reference evidence="1 2" key="1">
    <citation type="submission" date="2023-03" db="EMBL/GenBank/DDBJ databases">
        <title>High recombination rates correlate with genetic variation in Cardiocondyla obscurior ants.</title>
        <authorList>
            <person name="Errbii M."/>
        </authorList>
    </citation>
    <scope>NUCLEOTIDE SEQUENCE [LARGE SCALE GENOMIC DNA]</scope>
    <source>
        <strain evidence="1">Alpha-2009</strain>
        <tissue evidence="1">Whole body</tissue>
    </source>
</reference>
<dbReference type="Proteomes" id="UP001430953">
    <property type="component" value="Unassembled WGS sequence"/>
</dbReference>
<proteinExistence type="predicted"/>
<comment type="caution">
    <text evidence="1">The sequence shown here is derived from an EMBL/GenBank/DDBJ whole genome shotgun (WGS) entry which is preliminary data.</text>
</comment>
<dbReference type="EMBL" id="JADYXP020000005">
    <property type="protein sequence ID" value="KAL0123521.1"/>
    <property type="molecule type" value="Genomic_DNA"/>
</dbReference>
<dbReference type="AlphaFoldDB" id="A0AAW2G8I1"/>
<evidence type="ECO:0008006" key="3">
    <source>
        <dbReference type="Google" id="ProtNLM"/>
    </source>
</evidence>
<keyword evidence="2" id="KW-1185">Reference proteome</keyword>
<protein>
    <recommendedName>
        <fullName evidence="3">Ribosomal protein S15</fullName>
    </recommendedName>
</protein>
<sequence length="89" mass="10392">MRNWLRVALHPESKEERGRFMYATQGSCTEKKKEEKKNTKLNRRTIGLLITMRRTYSSRRGSTQGGETIADDLRRKEHRASLPFGLDPI</sequence>
<evidence type="ECO:0000313" key="2">
    <source>
        <dbReference type="Proteomes" id="UP001430953"/>
    </source>
</evidence>